<gene>
    <name evidence="2" type="ORF">MTR67_002188</name>
</gene>
<name>A0AAF0PPH1_SOLVR</name>
<organism evidence="2 3">
    <name type="scientific">Solanum verrucosum</name>
    <dbReference type="NCBI Taxonomy" id="315347"/>
    <lineage>
        <taxon>Eukaryota</taxon>
        <taxon>Viridiplantae</taxon>
        <taxon>Streptophyta</taxon>
        <taxon>Embryophyta</taxon>
        <taxon>Tracheophyta</taxon>
        <taxon>Spermatophyta</taxon>
        <taxon>Magnoliopsida</taxon>
        <taxon>eudicotyledons</taxon>
        <taxon>Gunneridae</taxon>
        <taxon>Pentapetalae</taxon>
        <taxon>asterids</taxon>
        <taxon>lamiids</taxon>
        <taxon>Solanales</taxon>
        <taxon>Solanaceae</taxon>
        <taxon>Solanoideae</taxon>
        <taxon>Solaneae</taxon>
        <taxon>Solanum</taxon>
    </lineage>
</organism>
<reference evidence="2" key="1">
    <citation type="submission" date="2023-08" db="EMBL/GenBank/DDBJ databases">
        <title>A de novo genome assembly of Solanum verrucosum Schlechtendal, a Mexican diploid species geographically isolated from the other diploid A-genome species in potato relatives.</title>
        <authorList>
            <person name="Hosaka K."/>
        </authorList>
    </citation>
    <scope>NUCLEOTIDE SEQUENCE</scope>
    <source>
        <tissue evidence="2">Young leaves</tissue>
    </source>
</reference>
<dbReference type="AlphaFoldDB" id="A0AAF0PPH1"/>
<sequence>MFLGSKCLGTTPWDHPKGPQGGPQPLAKQAAKAACKMCLEGACPRRGLAPPRTKSLVPIVDVSRTPLPRNLISRNLWEHLRVANLFSDETCKNKTQVCLV</sequence>
<dbReference type="Proteomes" id="UP001234989">
    <property type="component" value="Chromosome 1"/>
</dbReference>
<evidence type="ECO:0000313" key="3">
    <source>
        <dbReference type="Proteomes" id="UP001234989"/>
    </source>
</evidence>
<feature type="region of interest" description="Disordered" evidence="1">
    <location>
        <begin position="1"/>
        <end position="26"/>
    </location>
</feature>
<evidence type="ECO:0000256" key="1">
    <source>
        <dbReference type="SAM" id="MobiDB-lite"/>
    </source>
</evidence>
<keyword evidence="3" id="KW-1185">Reference proteome</keyword>
<dbReference type="EMBL" id="CP133612">
    <property type="protein sequence ID" value="WMV08803.1"/>
    <property type="molecule type" value="Genomic_DNA"/>
</dbReference>
<evidence type="ECO:0000313" key="2">
    <source>
        <dbReference type="EMBL" id="WMV08803.1"/>
    </source>
</evidence>
<accession>A0AAF0PPH1</accession>
<proteinExistence type="predicted"/>
<protein>
    <submittedName>
        <fullName evidence="2">Uncharacterized protein</fullName>
    </submittedName>
</protein>